<dbReference type="Proteomes" id="UP000886595">
    <property type="component" value="Unassembled WGS sequence"/>
</dbReference>
<evidence type="ECO:0000313" key="2">
    <source>
        <dbReference type="Proteomes" id="UP000886595"/>
    </source>
</evidence>
<evidence type="ECO:0000313" key="1">
    <source>
        <dbReference type="EMBL" id="KAG2298791.1"/>
    </source>
</evidence>
<dbReference type="AlphaFoldDB" id="A0A8X7V3X4"/>
<proteinExistence type="predicted"/>
<comment type="caution">
    <text evidence="1">The sequence shown here is derived from an EMBL/GenBank/DDBJ whole genome shotgun (WGS) entry which is preliminary data.</text>
</comment>
<sequence>MDHEWKRMILNWRKYRERDKVTIDGVFVEAEALNEWGIASGLLVLCHGCGKEEVVLLFSCVSLVVTEVALSCRDKVTIDGVFVEAEALNGCG</sequence>
<protein>
    <submittedName>
        <fullName evidence="1">Uncharacterized protein</fullName>
    </submittedName>
</protein>
<name>A0A8X7V3X4_BRACI</name>
<accession>A0A8X7V3X4</accession>
<keyword evidence="2" id="KW-1185">Reference proteome</keyword>
<organism evidence="1 2">
    <name type="scientific">Brassica carinata</name>
    <name type="common">Ethiopian mustard</name>
    <name type="synonym">Abyssinian cabbage</name>
    <dbReference type="NCBI Taxonomy" id="52824"/>
    <lineage>
        <taxon>Eukaryota</taxon>
        <taxon>Viridiplantae</taxon>
        <taxon>Streptophyta</taxon>
        <taxon>Embryophyta</taxon>
        <taxon>Tracheophyta</taxon>
        <taxon>Spermatophyta</taxon>
        <taxon>Magnoliopsida</taxon>
        <taxon>eudicotyledons</taxon>
        <taxon>Gunneridae</taxon>
        <taxon>Pentapetalae</taxon>
        <taxon>rosids</taxon>
        <taxon>malvids</taxon>
        <taxon>Brassicales</taxon>
        <taxon>Brassicaceae</taxon>
        <taxon>Brassiceae</taxon>
        <taxon>Brassica</taxon>
    </lineage>
</organism>
<reference evidence="1 2" key="1">
    <citation type="submission" date="2020-02" db="EMBL/GenBank/DDBJ databases">
        <authorList>
            <person name="Ma Q."/>
            <person name="Huang Y."/>
            <person name="Song X."/>
            <person name="Pei D."/>
        </authorList>
    </citation>
    <scope>NUCLEOTIDE SEQUENCE [LARGE SCALE GENOMIC DNA]</scope>
    <source>
        <strain evidence="1">Sxm20200214</strain>
        <tissue evidence="1">Leaf</tissue>
    </source>
</reference>
<dbReference type="OrthoDB" id="10462714at2759"/>
<dbReference type="EMBL" id="JAAMPC010000008">
    <property type="protein sequence ID" value="KAG2298791.1"/>
    <property type="molecule type" value="Genomic_DNA"/>
</dbReference>
<gene>
    <name evidence="1" type="ORF">Bca52824_035263</name>
</gene>